<dbReference type="EMBL" id="JAVRFH010000001">
    <property type="protein sequence ID" value="MDT0608786.1"/>
    <property type="molecule type" value="Genomic_DNA"/>
</dbReference>
<comment type="caution">
    <text evidence="2">The sequence shown here is derived from an EMBL/GenBank/DDBJ whole genome shotgun (WGS) entry which is preliminary data.</text>
</comment>
<keyword evidence="1" id="KW-1133">Transmembrane helix</keyword>
<name>A0ABU3AF20_9ACTN</name>
<evidence type="ECO:0000256" key="1">
    <source>
        <dbReference type="SAM" id="Phobius"/>
    </source>
</evidence>
<protein>
    <submittedName>
        <fullName evidence="2">Uncharacterized protein</fullName>
    </submittedName>
</protein>
<reference evidence="2" key="1">
    <citation type="submission" date="2024-05" db="EMBL/GenBank/DDBJ databases">
        <title>30 novel species of actinomycetes from the DSMZ collection.</title>
        <authorList>
            <person name="Nouioui I."/>
        </authorList>
    </citation>
    <scope>NUCLEOTIDE SEQUENCE</scope>
    <source>
        <strain evidence="2">DSM 40712</strain>
    </source>
</reference>
<keyword evidence="3" id="KW-1185">Reference proteome</keyword>
<keyword evidence="1" id="KW-0472">Membrane</keyword>
<gene>
    <name evidence="2" type="ORF">RM812_00790</name>
</gene>
<organism evidence="2 3">
    <name type="scientific">Streptomyces lancefieldiae</name>
    <dbReference type="NCBI Taxonomy" id="3075520"/>
    <lineage>
        <taxon>Bacteria</taxon>
        <taxon>Bacillati</taxon>
        <taxon>Actinomycetota</taxon>
        <taxon>Actinomycetes</taxon>
        <taxon>Kitasatosporales</taxon>
        <taxon>Streptomycetaceae</taxon>
        <taxon>Streptomyces</taxon>
    </lineage>
</organism>
<proteinExistence type="predicted"/>
<evidence type="ECO:0000313" key="2">
    <source>
        <dbReference type="EMBL" id="MDT0608786.1"/>
    </source>
</evidence>
<evidence type="ECO:0000313" key="3">
    <source>
        <dbReference type="Proteomes" id="UP001180724"/>
    </source>
</evidence>
<sequence>MARFLLGLILGAAGSGITWAITESPGWTAAIGTTVAVVVWFGEFILDDLI</sequence>
<accession>A0ABU3AF20</accession>
<dbReference type="Proteomes" id="UP001180724">
    <property type="component" value="Unassembled WGS sequence"/>
</dbReference>
<feature type="transmembrane region" description="Helical" evidence="1">
    <location>
        <begin position="30"/>
        <end position="46"/>
    </location>
</feature>
<keyword evidence="1" id="KW-0812">Transmembrane</keyword>
<dbReference type="RefSeq" id="WP_311570375.1">
    <property type="nucleotide sequence ID" value="NZ_JAVRFH010000001.1"/>
</dbReference>